<dbReference type="PANTHER" id="PTHR30534">
    <property type="entry name" value="FLAGELLAR MOTOR SWITCH PROTEIN FLIG"/>
    <property type="match status" value="1"/>
</dbReference>
<keyword evidence="7" id="KW-0283">Flagellar rotation</keyword>
<comment type="caution">
    <text evidence="13">The sequence shown here is derived from an EMBL/GenBank/DDBJ whole genome shotgun (WGS) entry which is preliminary data.</text>
</comment>
<keyword evidence="13" id="KW-0282">Flagellum</keyword>
<evidence type="ECO:0000256" key="9">
    <source>
        <dbReference type="ARBA" id="ARBA00023143"/>
    </source>
</evidence>
<dbReference type="PANTHER" id="PTHR30534:SF0">
    <property type="entry name" value="FLAGELLAR MOTOR SWITCH PROTEIN FLIG"/>
    <property type="match status" value="1"/>
</dbReference>
<accession>A0ABV4UNX7</accession>
<dbReference type="Gene3D" id="1.10.220.30">
    <property type="match status" value="3"/>
</dbReference>
<reference evidence="13 14" key="1">
    <citation type="submission" date="2024-09" db="EMBL/GenBank/DDBJ databases">
        <authorList>
            <person name="Salinas-Garcia M.A."/>
            <person name="Prieme A."/>
        </authorList>
    </citation>
    <scope>NUCLEOTIDE SEQUENCE [LARGE SCALE GENOMIC DNA]</scope>
    <source>
        <strain evidence="13 14">DSM 21081</strain>
    </source>
</reference>
<dbReference type="RefSeq" id="WP_373972526.1">
    <property type="nucleotide sequence ID" value="NZ_JBHDLJ010000010.1"/>
</dbReference>
<proteinExistence type="inferred from homology"/>
<dbReference type="Pfam" id="PF01706">
    <property type="entry name" value="FliG_C"/>
    <property type="match status" value="1"/>
</dbReference>
<feature type="domain" description="Flagellar motor switch protein FliG middle" evidence="11">
    <location>
        <begin position="119"/>
        <end position="188"/>
    </location>
</feature>
<dbReference type="InterPro" id="IPR028263">
    <property type="entry name" value="FliG_N"/>
</dbReference>
<protein>
    <recommendedName>
        <fullName evidence="4">Flagellar motor switch protein FliG</fullName>
    </recommendedName>
</protein>
<dbReference type="Proteomes" id="UP001575652">
    <property type="component" value="Unassembled WGS sequence"/>
</dbReference>
<keyword evidence="13" id="KW-0969">Cilium</keyword>
<evidence type="ECO:0000256" key="3">
    <source>
        <dbReference type="ARBA" id="ARBA00010299"/>
    </source>
</evidence>
<dbReference type="Pfam" id="PF14841">
    <property type="entry name" value="FliG_M"/>
    <property type="match status" value="1"/>
</dbReference>
<evidence type="ECO:0000256" key="7">
    <source>
        <dbReference type="ARBA" id="ARBA00022779"/>
    </source>
</evidence>
<evidence type="ECO:0000313" key="14">
    <source>
        <dbReference type="Proteomes" id="UP001575652"/>
    </source>
</evidence>
<keyword evidence="8" id="KW-0472">Membrane</keyword>
<sequence length="338" mass="35916">MSPAAGLTGTQKVAIVLMQMERSRAAEVMRQFSEFEADEIAAELVRLRSVESDVAERALAEVHEITTSGRATARGGREVAAGLLEASFGSERATTVMDRLASSLAGKSFEFLESAEAVQVGALLDGELPQTTALVLAHLRPEIGSAVLAGFDPAHRTDVARALATMGPASPEAVRVVAETLKARSGAVVAPRAPADAVGGIQPLVDIINRSDTAVERDLMAQLELRDPVLAEQVRARMLSFADIVRFERRDVQRVLRGIDPATLALAVRGADAAVAEAIRSNISDRTKEILDAETAGAGQVRQSQVDDARAAVVRSMRQLESGGEITLRSGDEDRYVA</sequence>
<dbReference type="NCBIfam" id="TIGR00207">
    <property type="entry name" value="fliG"/>
    <property type="match status" value="1"/>
</dbReference>
<name>A0ABV4UNX7_9MICC</name>
<dbReference type="InterPro" id="IPR011002">
    <property type="entry name" value="FliG_a-hlx"/>
</dbReference>
<evidence type="ECO:0000256" key="5">
    <source>
        <dbReference type="ARBA" id="ARBA00022475"/>
    </source>
</evidence>
<feature type="domain" description="Flagellar motor switch protein FliG N-terminal" evidence="12">
    <location>
        <begin position="7"/>
        <end position="108"/>
    </location>
</feature>
<evidence type="ECO:0000313" key="13">
    <source>
        <dbReference type="EMBL" id="MFB0835350.1"/>
    </source>
</evidence>
<comment type="similarity">
    <text evidence="3">Belongs to the FliG family.</text>
</comment>
<evidence type="ECO:0000256" key="8">
    <source>
        <dbReference type="ARBA" id="ARBA00023136"/>
    </source>
</evidence>
<evidence type="ECO:0000256" key="1">
    <source>
        <dbReference type="ARBA" id="ARBA00004117"/>
    </source>
</evidence>
<dbReference type="EMBL" id="JBHDLJ010000010">
    <property type="protein sequence ID" value="MFB0835350.1"/>
    <property type="molecule type" value="Genomic_DNA"/>
</dbReference>
<gene>
    <name evidence="13" type="primary">fliG</name>
    <name evidence="13" type="ORF">ACETWP_12195</name>
</gene>
<keyword evidence="9" id="KW-0975">Bacterial flagellum</keyword>
<evidence type="ECO:0000259" key="12">
    <source>
        <dbReference type="Pfam" id="PF14842"/>
    </source>
</evidence>
<dbReference type="InterPro" id="IPR000090">
    <property type="entry name" value="Flg_Motor_Flig"/>
</dbReference>
<evidence type="ECO:0000259" key="10">
    <source>
        <dbReference type="Pfam" id="PF01706"/>
    </source>
</evidence>
<dbReference type="Pfam" id="PF14842">
    <property type="entry name" value="FliG_N"/>
    <property type="match status" value="1"/>
</dbReference>
<dbReference type="InterPro" id="IPR023087">
    <property type="entry name" value="Flg_Motor_Flig_C"/>
</dbReference>
<evidence type="ECO:0000256" key="6">
    <source>
        <dbReference type="ARBA" id="ARBA00022500"/>
    </source>
</evidence>
<keyword evidence="6" id="KW-0145">Chemotaxis</keyword>
<evidence type="ECO:0000259" key="11">
    <source>
        <dbReference type="Pfam" id="PF14841"/>
    </source>
</evidence>
<evidence type="ECO:0000256" key="2">
    <source>
        <dbReference type="ARBA" id="ARBA00004413"/>
    </source>
</evidence>
<feature type="domain" description="Flagellar motor switch protein FliG C-terminal" evidence="10">
    <location>
        <begin position="222"/>
        <end position="328"/>
    </location>
</feature>
<dbReference type="PRINTS" id="PR00954">
    <property type="entry name" value="FLGMOTORFLIG"/>
</dbReference>
<keyword evidence="13" id="KW-0966">Cell projection</keyword>
<comment type="subcellular location">
    <subcellularLocation>
        <location evidence="1">Bacterial flagellum basal body</location>
    </subcellularLocation>
    <subcellularLocation>
        <location evidence="2">Cell membrane</location>
        <topology evidence="2">Peripheral membrane protein</topology>
        <orientation evidence="2">Cytoplasmic side</orientation>
    </subcellularLocation>
</comment>
<evidence type="ECO:0000256" key="4">
    <source>
        <dbReference type="ARBA" id="ARBA00021870"/>
    </source>
</evidence>
<keyword evidence="5" id="KW-1003">Cell membrane</keyword>
<keyword evidence="14" id="KW-1185">Reference proteome</keyword>
<dbReference type="InterPro" id="IPR032779">
    <property type="entry name" value="FliG_M"/>
</dbReference>
<dbReference type="SUPFAM" id="SSF48029">
    <property type="entry name" value="FliG"/>
    <property type="match status" value="2"/>
</dbReference>
<organism evidence="13 14">
    <name type="scientific">Arthrobacter halodurans</name>
    <dbReference type="NCBI Taxonomy" id="516699"/>
    <lineage>
        <taxon>Bacteria</taxon>
        <taxon>Bacillati</taxon>
        <taxon>Actinomycetota</taxon>
        <taxon>Actinomycetes</taxon>
        <taxon>Micrococcales</taxon>
        <taxon>Micrococcaceae</taxon>
        <taxon>Arthrobacter</taxon>
    </lineage>
</organism>